<feature type="compositionally biased region" description="Basic and acidic residues" evidence="2">
    <location>
        <begin position="320"/>
        <end position="329"/>
    </location>
</feature>
<feature type="compositionally biased region" description="Basic and acidic residues" evidence="2">
    <location>
        <begin position="533"/>
        <end position="542"/>
    </location>
</feature>
<accession>A0A561E8X6</accession>
<dbReference type="RefSeq" id="WP_170226368.1">
    <property type="nucleotide sequence ID" value="NZ_VIVQ01000001.1"/>
</dbReference>
<feature type="domain" description="HNH nuclease" evidence="3">
    <location>
        <begin position="419"/>
        <end position="471"/>
    </location>
</feature>
<comment type="caution">
    <text evidence="4">The sequence shown here is derived from an EMBL/GenBank/DDBJ whole genome shotgun (WGS) entry which is preliminary data.</text>
</comment>
<feature type="region of interest" description="Disordered" evidence="2">
    <location>
        <begin position="490"/>
        <end position="542"/>
    </location>
</feature>
<organism evidence="4 5">
    <name type="scientific">Rudaeicoccus suwonensis</name>
    <dbReference type="NCBI Taxonomy" id="657409"/>
    <lineage>
        <taxon>Bacteria</taxon>
        <taxon>Bacillati</taxon>
        <taxon>Actinomycetota</taxon>
        <taxon>Actinomycetes</taxon>
        <taxon>Micrococcales</taxon>
        <taxon>Dermacoccaceae</taxon>
        <taxon>Rudaeicoccus</taxon>
    </lineage>
</organism>
<dbReference type="SMART" id="SM00507">
    <property type="entry name" value="HNHc"/>
    <property type="match status" value="1"/>
</dbReference>
<dbReference type="GO" id="GO:0003676">
    <property type="term" value="F:nucleic acid binding"/>
    <property type="evidence" value="ECO:0007669"/>
    <property type="project" value="InterPro"/>
</dbReference>
<keyword evidence="4" id="KW-0255">Endonuclease</keyword>
<dbReference type="GO" id="GO:0008270">
    <property type="term" value="F:zinc ion binding"/>
    <property type="evidence" value="ECO:0007669"/>
    <property type="project" value="InterPro"/>
</dbReference>
<dbReference type="AlphaFoldDB" id="A0A561E8X6"/>
<keyword evidence="5" id="KW-1185">Reference proteome</keyword>
<protein>
    <submittedName>
        <fullName evidence="4">HNH endonuclease</fullName>
    </submittedName>
</protein>
<evidence type="ECO:0000313" key="4">
    <source>
        <dbReference type="EMBL" id="TWE12061.1"/>
    </source>
</evidence>
<feature type="region of interest" description="Disordered" evidence="2">
    <location>
        <begin position="236"/>
        <end position="329"/>
    </location>
</feature>
<dbReference type="CDD" id="cd00085">
    <property type="entry name" value="HNHc"/>
    <property type="match status" value="1"/>
</dbReference>
<dbReference type="Proteomes" id="UP000318297">
    <property type="component" value="Unassembled WGS sequence"/>
</dbReference>
<name>A0A561E8X6_9MICO</name>
<dbReference type="EMBL" id="VIVQ01000001">
    <property type="protein sequence ID" value="TWE12061.1"/>
    <property type="molecule type" value="Genomic_DNA"/>
</dbReference>
<dbReference type="InterPro" id="IPR002711">
    <property type="entry name" value="HNH"/>
</dbReference>
<feature type="compositionally biased region" description="Basic and acidic residues" evidence="2">
    <location>
        <begin position="301"/>
        <end position="312"/>
    </location>
</feature>
<keyword evidence="4" id="KW-0540">Nuclease</keyword>
<proteinExistence type="inferred from homology"/>
<evidence type="ECO:0000256" key="2">
    <source>
        <dbReference type="SAM" id="MobiDB-lite"/>
    </source>
</evidence>
<keyword evidence="4" id="KW-0378">Hydrolase</keyword>
<reference evidence="4 5" key="1">
    <citation type="submission" date="2019-06" db="EMBL/GenBank/DDBJ databases">
        <title>Sequencing the genomes of 1000 actinobacteria strains.</title>
        <authorList>
            <person name="Klenk H.-P."/>
        </authorList>
    </citation>
    <scope>NUCLEOTIDE SEQUENCE [LARGE SCALE GENOMIC DNA]</scope>
    <source>
        <strain evidence="4 5">DSM 19560</strain>
    </source>
</reference>
<dbReference type="InterPro" id="IPR003615">
    <property type="entry name" value="HNH_nuc"/>
</dbReference>
<evidence type="ECO:0000256" key="1">
    <source>
        <dbReference type="ARBA" id="ARBA00023450"/>
    </source>
</evidence>
<comment type="similarity">
    <text evidence="1">Belongs to the Rv1128c/1148c/1588c/1702c/1945/3466 family.</text>
</comment>
<dbReference type="Pfam" id="PF02720">
    <property type="entry name" value="DUF222"/>
    <property type="match status" value="1"/>
</dbReference>
<dbReference type="Pfam" id="PF01844">
    <property type="entry name" value="HNH"/>
    <property type="match status" value="1"/>
</dbReference>
<evidence type="ECO:0000259" key="3">
    <source>
        <dbReference type="SMART" id="SM00507"/>
    </source>
</evidence>
<feature type="compositionally biased region" description="Low complexity" evidence="2">
    <location>
        <begin position="503"/>
        <end position="514"/>
    </location>
</feature>
<dbReference type="InterPro" id="IPR003870">
    <property type="entry name" value="DUF222"/>
</dbReference>
<evidence type="ECO:0000313" key="5">
    <source>
        <dbReference type="Proteomes" id="UP000318297"/>
    </source>
</evidence>
<feature type="compositionally biased region" description="Basic and acidic residues" evidence="2">
    <location>
        <begin position="269"/>
        <end position="278"/>
    </location>
</feature>
<dbReference type="GO" id="GO:0004519">
    <property type="term" value="F:endonuclease activity"/>
    <property type="evidence" value="ECO:0007669"/>
    <property type="project" value="UniProtKB-KW"/>
</dbReference>
<gene>
    <name evidence="4" type="ORF">BKA23_0857</name>
</gene>
<sequence>MEHVPTTPDTPLAVACDQVTPAAPGHAAELLNATDEFVQVLQAWPAAIFQLAERDLTHLASAALTISHRAEAIAALAAADAVDRGVVAQSTAASTTQWVRDLTPGTTHHQARAIADIATAALDARNHAIIGAVRDGQVTVDTAATALREAEKVAPLFPTVERSEIHSWFLALEDFSPRSLRTLTRRLIAAFGDDQLADDEDHQQQVESLTWRELPTGMVRLIADLSPAHAAIVKEALNATSAPRPETRPETGRGAVKDEPATSGTYDADANHHDRAAPARDSAPTEKATTGSTHPQPGPDDPGHEPDTRDDSTVSANAPRDTRSPGKRRLDALLELITHATRDLDASMSPMSGTAKVVVLLPLDTLTEGRGHATTSSGDVIDPASARRLACDADLIPVVLGATSEPLDVGRQKRLVTAGLRTAVIVRDRHCTFPGCDRPPAWCEVHHIIPWWAGGGTSLTNSALVCARHHTIIHRDGYTATTTAGHVTWDLSPGRIGEQHNHSSSTSPPEVEVSNTPSRYAGPTKAGAADTEGLLHDSENVA</sequence>
<dbReference type="Gene3D" id="1.10.30.50">
    <property type="match status" value="1"/>
</dbReference>
<feature type="compositionally biased region" description="Basic and acidic residues" evidence="2">
    <location>
        <begin position="245"/>
        <end position="260"/>
    </location>
</feature>